<feature type="compositionally biased region" description="Polar residues" evidence="1">
    <location>
        <begin position="8"/>
        <end position="45"/>
    </location>
</feature>
<feature type="compositionally biased region" description="Basic and acidic residues" evidence="1">
    <location>
        <begin position="79"/>
        <end position="100"/>
    </location>
</feature>
<evidence type="ECO:0000256" key="1">
    <source>
        <dbReference type="SAM" id="MobiDB-lite"/>
    </source>
</evidence>
<dbReference type="InterPro" id="IPR021136">
    <property type="entry name" value="Flagellar_hook_control-like_C"/>
</dbReference>
<evidence type="ECO:0000313" key="3">
    <source>
        <dbReference type="EMBL" id="GHE80844.1"/>
    </source>
</evidence>
<sequence>MSPMNVLSIDSIQATDKSTVSSNSSLGPWNDSSSKFSDLINQHQQAARGKSNPKSGNKNDSSVASTTGSRQSITETDESLNHENIESEAIDAQRAEHDIEAQDNDNLVTEKESQTTESKDKVNADTASNTLDKSATTQENIKNTEQAEHLKLLAMLEASEGISTDHTPTDDKRMSTTEESKLAKMLAQMSTLSEKELAKLKEKFSGDTSSEEIKQLDTAIKYESKASKEAKNKSISISPQVTDFEGELVETMEQSTLSAKSGKNKEDLNGQNIVSLSSKNLSKEGELAGHAKITDTRSIESNVESIDESSDLATSEANDNKTSQQAKVLSDKGLDINTDKKNEKVSANNQNEKVVIESKKNNEGLDFASTEVEQSAVSAKGVEVIKDFSTNSYQTKDSSNLSERVNITQQLGQNNNNNSDTNNQKNGHSDQGKPNSETKTINIADAETLEMTESEDKLDLNMDKRIQQEAVVSDNKHAISAFSSKETSVFKPIEINPHNNIHSTSFVQAEAQAASQVIEKAASDAIDAMTQKKTLNLHNEAISIYRKDFSAAVKDKVMVMISQKLQQVEIRLDPPELGSMHVKVNLQNEQAAVSFIVQNQQAKDALDQNMGKLRDMLAQNGVDVGDANVEQQQQQTSSESGNSGQGRHFDDGNSGELESQQALVANANLYKASATGVDYYA</sequence>
<feature type="region of interest" description="Disordered" evidence="1">
    <location>
        <begin position="410"/>
        <end position="438"/>
    </location>
</feature>
<proteinExistence type="predicted"/>
<evidence type="ECO:0000313" key="4">
    <source>
        <dbReference type="Proteomes" id="UP000626370"/>
    </source>
</evidence>
<feature type="compositionally biased region" description="Basic and acidic residues" evidence="1">
    <location>
        <begin position="329"/>
        <end position="344"/>
    </location>
</feature>
<name>A0ABQ3II34_9GAMM</name>
<accession>A0ABQ3II34</accession>
<keyword evidence="4" id="KW-1185">Reference proteome</keyword>
<feature type="compositionally biased region" description="Polar residues" evidence="1">
    <location>
        <begin position="125"/>
        <end position="140"/>
    </location>
</feature>
<dbReference type="Pfam" id="PF02120">
    <property type="entry name" value="Flg_hook"/>
    <property type="match status" value="1"/>
</dbReference>
<organism evidence="3 4">
    <name type="scientific">Thalassotalea profundi</name>
    <dbReference type="NCBI Taxonomy" id="2036687"/>
    <lineage>
        <taxon>Bacteria</taxon>
        <taxon>Pseudomonadati</taxon>
        <taxon>Pseudomonadota</taxon>
        <taxon>Gammaproteobacteria</taxon>
        <taxon>Alteromonadales</taxon>
        <taxon>Colwelliaceae</taxon>
        <taxon>Thalassotalea</taxon>
    </lineage>
</organism>
<dbReference type="EMBL" id="BNAH01000002">
    <property type="protein sequence ID" value="GHE80844.1"/>
    <property type="molecule type" value="Genomic_DNA"/>
</dbReference>
<reference evidence="4" key="1">
    <citation type="journal article" date="2019" name="Int. J. Syst. Evol. Microbiol.">
        <title>The Global Catalogue of Microorganisms (GCM) 10K type strain sequencing project: providing services to taxonomists for standard genome sequencing and annotation.</title>
        <authorList>
            <consortium name="The Broad Institute Genomics Platform"/>
            <consortium name="The Broad Institute Genome Sequencing Center for Infectious Disease"/>
            <person name="Wu L."/>
            <person name="Ma J."/>
        </authorList>
    </citation>
    <scope>NUCLEOTIDE SEQUENCE [LARGE SCALE GENOMIC DNA]</scope>
    <source>
        <strain evidence="4">CGMCC 1.15922</strain>
    </source>
</reference>
<feature type="domain" description="Flagellar hook-length control protein-like C-terminal" evidence="2">
    <location>
        <begin position="555"/>
        <end position="636"/>
    </location>
</feature>
<dbReference type="RefSeq" id="WP_189376628.1">
    <property type="nucleotide sequence ID" value="NZ_BNAH01000002.1"/>
</dbReference>
<feature type="compositionally biased region" description="Low complexity" evidence="1">
    <location>
        <begin position="410"/>
        <end position="426"/>
    </location>
</feature>
<feature type="region of interest" description="Disordered" evidence="1">
    <location>
        <begin position="629"/>
        <end position="655"/>
    </location>
</feature>
<comment type="caution">
    <text evidence="3">The sequence shown here is derived from an EMBL/GenBank/DDBJ whole genome shotgun (WGS) entry which is preliminary data.</text>
</comment>
<dbReference type="Gene3D" id="3.30.750.140">
    <property type="match status" value="1"/>
</dbReference>
<protein>
    <recommendedName>
        <fullName evidence="2">Flagellar hook-length control protein-like C-terminal domain-containing protein</fullName>
    </recommendedName>
</protein>
<dbReference type="CDD" id="cd17470">
    <property type="entry name" value="T3SS_Flik_C"/>
    <property type="match status" value="1"/>
</dbReference>
<feature type="region of interest" description="Disordered" evidence="1">
    <location>
        <begin position="1"/>
        <end position="140"/>
    </location>
</feature>
<dbReference type="PANTHER" id="PTHR37533:SF2">
    <property type="entry name" value="FLAGELLAR HOOK-LENGTH CONTROL PROTEIN"/>
    <property type="match status" value="1"/>
</dbReference>
<gene>
    <name evidence="3" type="ORF">GCM10011501_06080</name>
</gene>
<dbReference type="Proteomes" id="UP000626370">
    <property type="component" value="Unassembled WGS sequence"/>
</dbReference>
<feature type="compositionally biased region" description="Polar residues" evidence="1">
    <location>
        <begin position="311"/>
        <end position="327"/>
    </location>
</feature>
<dbReference type="PANTHER" id="PTHR37533">
    <property type="entry name" value="FLAGELLAR HOOK-LENGTH CONTROL PROTEIN"/>
    <property type="match status" value="1"/>
</dbReference>
<evidence type="ECO:0000259" key="2">
    <source>
        <dbReference type="Pfam" id="PF02120"/>
    </source>
</evidence>
<feature type="compositionally biased region" description="Basic and acidic residues" evidence="1">
    <location>
        <begin position="108"/>
        <end position="123"/>
    </location>
</feature>
<dbReference type="InterPro" id="IPR052563">
    <property type="entry name" value="FliK"/>
</dbReference>
<dbReference type="InterPro" id="IPR038610">
    <property type="entry name" value="FliK-like_C_sf"/>
</dbReference>
<feature type="compositionally biased region" description="Polar residues" evidence="1">
    <location>
        <begin position="52"/>
        <end position="74"/>
    </location>
</feature>
<feature type="compositionally biased region" description="Low complexity" evidence="1">
    <location>
        <begin position="631"/>
        <end position="646"/>
    </location>
</feature>
<feature type="region of interest" description="Disordered" evidence="1">
    <location>
        <begin position="299"/>
        <end position="351"/>
    </location>
</feature>